<sequence>MTDSWVGFVNAVVVSTVGLGNGVGS</sequence>
<evidence type="ECO:0000313" key="1">
    <source>
        <dbReference type="EMBL" id="KAF7829739.1"/>
    </source>
</evidence>
<keyword evidence="2" id="KW-1185">Reference proteome</keyword>
<dbReference type="Proteomes" id="UP000634136">
    <property type="component" value="Unassembled WGS sequence"/>
</dbReference>
<dbReference type="EMBL" id="JAAIUW010000005">
    <property type="protein sequence ID" value="KAF7829739.1"/>
    <property type="molecule type" value="Genomic_DNA"/>
</dbReference>
<evidence type="ECO:0000313" key="2">
    <source>
        <dbReference type="Proteomes" id="UP000634136"/>
    </source>
</evidence>
<name>A0A834U3J7_9FABA</name>
<dbReference type="AlphaFoldDB" id="A0A834U3J7"/>
<gene>
    <name evidence="1" type="ORF">G2W53_012072</name>
</gene>
<reference evidence="1" key="1">
    <citation type="submission" date="2020-09" db="EMBL/GenBank/DDBJ databases">
        <title>Genome-Enabled Discovery of Anthraquinone Biosynthesis in Senna tora.</title>
        <authorList>
            <person name="Kang S.-H."/>
            <person name="Pandey R.P."/>
            <person name="Lee C.-M."/>
            <person name="Sim J.-S."/>
            <person name="Jeong J.-T."/>
            <person name="Choi B.-S."/>
            <person name="Jung M."/>
            <person name="Ginzburg D."/>
            <person name="Zhao K."/>
            <person name="Won S.Y."/>
            <person name="Oh T.-J."/>
            <person name="Yu Y."/>
            <person name="Kim N.-H."/>
            <person name="Lee O.R."/>
            <person name="Lee T.-H."/>
            <person name="Bashyal P."/>
            <person name="Kim T.-S."/>
            <person name="Lee W.-H."/>
            <person name="Kawkins C."/>
            <person name="Kim C.-K."/>
            <person name="Kim J.S."/>
            <person name="Ahn B.O."/>
            <person name="Rhee S.Y."/>
            <person name="Sohng J.K."/>
        </authorList>
    </citation>
    <scope>NUCLEOTIDE SEQUENCE</scope>
    <source>
        <tissue evidence="1">Leaf</tissue>
    </source>
</reference>
<accession>A0A834U3J7</accession>
<protein>
    <submittedName>
        <fullName evidence="1">Uncharacterized protein</fullName>
    </submittedName>
</protein>
<proteinExistence type="predicted"/>
<comment type="caution">
    <text evidence="1">The sequence shown here is derived from an EMBL/GenBank/DDBJ whole genome shotgun (WGS) entry which is preliminary data.</text>
</comment>
<organism evidence="1 2">
    <name type="scientific">Senna tora</name>
    <dbReference type="NCBI Taxonomy" id="362788"/>
    <lineage>
        <taxon>Eukaryota</taxon>
        <taxon>Viridiplantae</taxon>
        <taxon>Streptophyta</taxon>
        <taxon>Embryophyta</taxon>
        <taxon>Tracheophyta</taxon>
        <taxon>Spermatophyta</taxon>
        <taxon>Magnoliopsida</taxon>
        <taxon>eudicotyledons</taxon>
        <taxon>Gunneridae</taxon>
        <taxon>Pentapetalae</taxon>
        <taxon>rosids</taxon>
        <taxon>fabids</taxon>
        <taxon>Fabales</taxon>
        <taxon>Fabaceae</taxon>
        <taxon>Caesalpinioideae</taxon>
        <taxon>Cassia clade</taxon>
        <taxon>Senna</taxon>
    </lineage>
</organism>